<evidence type="ECO:0000313" key="3">
    <source>
        <dbReference type="Proteomes" id="UP001296993"/>
    </source>
</evidence>
<dbReference type="Pfam" id="PF13546">
    <property type="entry name" value="DDE_5"/>
    <property type="match status" value="1"/>
</dbReference>
<evidence type="ECO:0000313" key="2">
    <source>
        <dbReference type="EMBL" id="MBP2386278.1"/>
    </source>
</evidence>
<protein>
    <submittedName>
        <fullName evidence="2">SRSO17 transposase</fullName>
    </submittedName>
</protein>
<dbReference type="InterPro" id="IPR038721">
    <property type="entry name" value="IS701-like_DDE_dom"/>
</dbReference>
<reference evidence="2 3" key="1">
    <citation type="submission" date="2021-03" db="EMBL/GenBank/DDBJ databases">
        <title>Sequencing the genomes of 1000 actinobacteria strains.</title>
        <authorList>
            <person name="Klenk H.-P."/>
        </authorList>
    </citation>
    <scope>NUCLEOTIDE SEQUENCE [LARGE SCALE GENOMIC DNA]</scope>
    <source>
        <strain evidence="2 3">DSM 15797</strain>
    </source>
</reference>
<name>A0ABS4XCS0_9MICC</name>
<accession>A0ABS4XCS0</accession>
<comment type="caution">
    <text evidence="2">The sequence shown here is derived from an EMBL/GenBank/DDBJ whole genome shotgun (WGS) entry which is preliminary data.</text>
</comment>
<dbReference type="Proteomes" id="UP001296993">
    <property type="component" value="Unassembled WGS sequence"/>
</dbReference>
<feature type="domain" description="Transposase IS701-like DDE" evidence="1">
    <location>
        <begin position="20"/>
        <end position="66"/>
    </location>
</feature>
<evidence type="ECO:0000259" key="1">
    <source>
        <dbReference type="Pfam" id="PF13546"/>
    </source>
</evidence>
<organism evidence="2 3">
    <name type="scientific">Paeniglutamicibacter kerguelensis</name>
    <dbReference type="NCBI Taxonomy" id="254788"/>
    <lineage>
        <taxon>Bacteria</taxon>
        <taxon>Bacillati</taxon>
        <taxon>Actinomycetota</taxon>
        <taxon>Actinomycetes</taxon>
        <taxon>Micrococcales</taxon>
        <taxon>Micrococcaceae</taxon>
        <taxon>Paeniglutamicibacter</taxon>
    </lineage>
</organism>
<keyword evidence="3" id="KW-1185">Reference proteome</keyword>
<gene>
    <name evidence="2" type="ORF">JOF47_001789</name>
</gene>
<dbReference type="EMBL" id="JAGIOF010000001">
    <property type="protein sequence ID" value="MBP2386278.1"/>
    <property type="molecule type" value="Genomic_DNA"/>
</dbReference>
<proteinExistence type="predicted"/>
<sequence>MTRASRRTVPLDPEWHASTRGGTPVLVVARQYSGTLGKIGNRRIGVSVNAVTDSASCPLDRCLFLP</sequence>